<dbReference type="Proteomes" id="UP000243784">
    <property type="component" value="Chromosome"/>
</dbReference>
<dbReference type="SUPFAM" id="SSF51621">
    <property type="entry name" value="Phosphoenolpyruvate/pyruvate domain"/>
    <property type="match status" value="1"/>
</dbReference>
<dbReference type="UniPathway" id="UPA00028">
    <property type="reaction ID" value="UER00003"/>
</dbReference>
<evidence type="ECO:0000313" key="11">
    <source>
        <dbReference type="EMBL" id="AOY55994.1"/>
    </source>
</evidence>
<feature type="binding site" evidence="7 10">
    <location>
        <position position="84"/>
    </location>
    <ligand>
        <name>Mg(2+)</name>
        <dbReference type="ChEBI" id="CHEBI:18420"/>
    </ligand>
</feature>
<proteinExistence type="inferred from homology"/>
<evidence type="ECO:0000256" key="5">
    <source>
        <dbReference type="ARBA" id="ARBA00022679"/>
    </source>
</evidence>
<dbReference type="HAMAP" id="MF_00156">
    <property type="entry name" value="PanB"/>
    <property type="match status" value="1"/>
</dbReference>
<comment type="pathway">
    <text evidence="1 7">Cofactor biosynthesis; (R)-pantothenate biosynthesis; (R)-pantoate from 3-methyl-2-oxobutanoate: step 1/2.</text>
</comment>
<evidence type="ECO:0000256" key="9">
    <source>
        <dbReference type="PIRSR" id="PIRSR000388-2"/>
    </source>
</evidence>
<comment type="function">
    <text evidence="6 7">Catalyzes the reversible reaction in which hydroxymethyl group from 5,10-methylenetetrahydrofolate is transferred onto alpha-ketoisovalerate to form ketopantoate.</text>
</comment>
<comment type="catalytic activity">
    <reaction evidence="7">
        <text>(6R)-5,10-methylene-5,6,7,8-tetrahydrofolate + 3-methyl-2-oxobutanoate + H2O = 2-dehydropantoate + (6S)-5,6,7,8-tetrahydrofolate</text>
        <dbReference type="Rhea" id="RHEA:11824"/>
        <dbReference type="ChEBI" id="CHEBI:11561"/>
        <dbReference type="ChEBI" id="CHEBI:11851"/>
        <dbReference type="ChEBI" id="CHEBI:15377"/>
        <dbReference type="ChEBI" id="CHEBI:15636"/>
        <dbReference type="ChEBI" id="CHEBI:57453"/>
        <dbReference type="EC" id="2.1.2.11"/>
    </reaction>
</comment>
<comment type="similarity">
    <text evidence="2 7">Belongs to the PanB family.</text>
</comment>
<dbReference type="AlphaFoldDB" id="A0A1D9DYV1"/>
<feature type="binding site" evidence="7 10">
    <location>
        <position position="116"/>
    </location>
    <ligand>
        <name>Mg(2+)</name>
        <dbReference type="ChEBI" id="CHEBI:18420"/>
    </ligand>
</feature>
<feature type="binding site" evidence="7 10">
    <location>
        <position position="45"/>
    </location>
    <ligand>
        <name>Mg(2+)</name>
        <dbReference type="ChEBI" id="CHEBI:18420"/>
    </ligand>
</feature>
<keyword evidence="7 10" id="KW-0479">Metal-binding</keyword>
<keyword evidence="7 10" id="KW-0460">Magnesium</keyword>
<evidence type="ECO:0000256" key="8">
    <source>
        <dbReference type="PIRSR" id="PIRSR000388-1"/>
    </source>
</evidence>
<name>A0A1D9DYV1_9MICO</name>
<evidence type="ECO:0000256" key="10">
    <source>
        <dbReference type="PIRSR" id="PIRSR000388-3"/>
    </source>
</evidence>
<organism evidence="11 12">
    <name type="scientific">Candidatus Rhodoluna planktonica</name>
    <dbReference type="NCBI Taxonomy" id="535712"/>
    <lineage>
        <taxon>Bacteria</taxon>
        <taxon>Bacillati</taxon>
        <taxon>Actinomycetota</taxon>
        <taxon>Actinomycetes</taxon>
        <taxon>Micrococcales</taxon>
        <taxon>Microbacteriaceae</taxon>
        <taxon>Luna cluster</taxon>
        <taxon>Luna-1 subcluster</taxon>
        <taxon>Rhodoluna</taxon>
    </lineage>
</organism>
<evidence type="ECO:0000256" key="2">
    <source>
        <dbReference type="ARBA" id="ARBA00008676"/>
    </source>
</evidence>
<dbReference type="GO" id="GO:0000287">
    <property type="term" value="F:magnesium ion binding"/>
    <property type="evidence" value="ECO:0007669"/>
    <property type="project" value="TreeGrafter"/>
</dbReference>
<sequence>MAKVRATTLAEFKQRGEKFTALTSYDAITSAIFDQAGIDVLLVGDSAADTVLGQDSTLAVTVDEMIMLARPVAKSAHRALVVVDMPFGSYELGGEQALENALKIIKLSAAEAVKLEGGTKSVEQIRRIVEAGIPVMAHIGFTPQSVNSLGGFKVQGRGEGAAKLREDALAVQAAGAFAVVLEMVPADLAAEITKELQIPTVGIGAGPDTDGQILVWTDMSGFSDGRPKKFVKQFGDLRNQLTQSVVSYREEVKAKQFPAPENSFE</sequence>
<evidence type="ECO:0000256" key="1">
    <source>
        <dbReference type="ARBA" id="ARBA00005033"/>
    </source>
</evidence>
<keyword evidence="5 7" id="KW-0808">Transferase</keyword>
<dbReference type="InterPro" id="IPR003700">
    <property type="entry name" value="Pantoate_hydroxy_MeTrfase"/>
</dbReference>
<dbReference type="GO" id="GO:0015940">
    <property type="term" value="P:pantothenate biosynthetic process"/>
    <property type="evidence" value="ECO:0007669"/>
    <property type="project" value="UniProtKB-UniRule"/>
</dbReference>
<keyword evidence="7" id="KW-0963">Cytoplasm</keyword>
<dbReference type="NCBIfam" id="TIGR00222">
    <property type="entry name" value="panB"/>
    <property type="match status" value="1"/>
</dbReference>
<dbReference type="KEGG" id="rpla:A4Z71_03180"/>
<reference evidence="11 12" key="1">
    <citation type="journal article" date="2016" name="Biochim. Biophys. Acta">
        <title>Photochemical characterization of actinorhodopsin and its functional existence in the natural host.</title>
        <authorList>
            <person name="Nakamura S."/>
            <person name="Kikukawa T."/>
            <person name="Tamogami J."/>
            <person name="Kamiya M."/>
            <person name="Aizawa T."/>
            <person name="Hahn M.W."/>
            <person name="Ihara K."/>
            <person name="Kamo N."/>
            <person name="Demura M."/>
        </authorList>
    </citation>
    <scope>NUCLEOTIDE SEQUENCE [LARGE SCALE GENOMIC DNA]</scope>
    <source>
        <strain evidence="11 12">MWH-Dar1</strain>
    </source>
</reference>
<feature type="active site" description="Proton acceptor" evidence="7 8">
    <location>
        <position position="182"/>
    </location>
</feature>
<dbReference type="NCBIfam" id="NF001452">
    <property type="entry name" value="PRK00311.1"/>
    <property type="match status" value="1"/>
</dbReference>
<dbReference type="STRING" id="535712.A4Z71_03180"/>
<keyword evidence="4 7" id="KW-0566">Pantothenate biosynthesis</keyword>
<dbReference type="GO" id="GO:0005737">
    <property type="term" value="C:cytoplasm"/>
    <property type="evidence" value="ECO:0007669"/>
    <property type="project" value="UniProtKB-SubCell"/>
</dbReference>
<evidence type="ECO:0000256" key="6">
    <source>
        <dbReference type="ARBA" id="ARBA00056497"/>
    </source>
</evidence>
<dbReference type="InterPro" id="IPR040442">
    <property type="entry name" value="Pyrv_kinase-like_dom_sf"/>
</dbReference>
<evidence type="ECO:0000256" key="4">
    <source>
        <dbReference type="ARBA" id="ARBA00022655"/>
    </source>
</evidence>
<keyword evidence="11" id="KW-0489">Methyltransferase</keyword>
<comment type="subcellular location">
    <subcellularLocation>
        <location evidence="7">Cytoplasm</location>
    </subcellularLocation>
</comment>
<dbReference type="RefSeq" id="WP_070954503.1">
    <property type="nucleotide sequence ID" value="NZ_CP015208.1"/>
</dbReference>
<dbReference type="EC" id="2.1.2.11" evidence="7"/>
<dbReference type="CDD" id="cd06557">
    <property type="entry name" value="KPHMT-like"/>
    <property type="match status" value="1"/>
</dbReference>
<keyword evidence="12" id="KW-1185">Reference proteome</keyword>
<feature type="binding site" evidence="7 9">
    <location>
        <position position="84"/>
    </location>
    <ligand>
        <name>3-methyl-2-oxobutanoate</name>
        <dbReference type="ChEBI" id="CHEBI:11851"/>
    </ligand>
</feature>
<dbReference type="Gene3D" id="3.20.20.60">
    <property type="entry name" value="Phosphoenolpyruvate-binding domains"/>
    <property type="match status" value="1"/>
</dbReference>
<dbReference type="EMBL" id="CP015208">
    <property type="protein sequence ID" value="AOY55994.1"/>
    <property type="molecule type" value="Genomic_DNA"/>
</dbReference>
<gene>
    <name evidence="7" type="primary">panB</name>
    <name evidence="11" type="ORF">A4Z71_03180</name>
</gene>
<dbReference type="PIRSF" id="PIRSF000388">
    <property type="entry name" value="Pantoate_hydroxy_MeTrfase"/>
    <property type="match status" value="1"/>
</dbReference>
<feature type="binding site" evidence="7 9">
    <location>
        <position position="114"/>
    </location>
    <ligand>
        <name>3-methyl-2-oxobutanoate</name>
        <dbReference type="ChEBI" id="CHEBI:11851"/>
    </ligand>
</feature>
<evidence type="ECO:0000313" key="12">
    <source>
        <dbReference type="Proteomes" id="UP000243784"/>
    </source>
</evidence>
<protein>
    <recommendedName>
        <fullName evidence="7">3-methyl-2-oxobutanoate hydroxymethyltransferase</fullName>
        <ecNumber evidence="7">2.1.2.11</ecNumber>
    </recommendedName>
    <alternativeName>
        <fullName evidence="7">Ketopantoate hydroxymethyltransferase</fullName>
        <shortName evidence="7">KPHMT</shortName>
    </alternativeName>
</protein>
<dbReference type="OrthoDB" id="9781789at2"/>
<dbReference type="InterPro" id="IPR015813">
    <property type="entry name" value="Pyrv/PenolPyrv_kinase-like_dom"/>
</dbReference>
<dbReference type="FunFam" id="3.20.20.60:FF:000003">
    <property type="entry name" value="3-methyl-2-oxobutanoate hydroxymethyltransferase"/>
    <property type="match status" value="1"/>
</dbReference>
<dbReference type="Pfam" id="PF02548">
    <property type="entry name" value="Pantoate_transf"/>
    <property type="match status" value="1"/>
</dbReference>
<evidence type="ECO:0000256" key="7">
    <source>
        <dbReference type="HAMAP-Rule" id="MF_00156"/>
    </source>
</evidence>
<comment type="subunit">
    <text evidence="3 7">Homodecamer; pentamer of dimers.</text>
</comment>
<dbReference type="PANTHER" id="PTHR20881">
    <property type="entry name" value="3-METHYL-2-OXOBUTANOATE HYDROXYMETHYLTRANSFERASE"/>
    <property type="match status" value="1"/>
</dbReference>
<comment type="cofactor">
    <cofactor evidence="7 10">
        <name>Mg(2+)</name>
        <dbReference type="ChEBI" id="CHEBI:18420"/>
    </cofactor>
    <text evidence="7 10">Binds 1 Mg(2+) ion per subunit.</text>
</comment>
<dbReference type="GO" id="GO:0008168">
    <property type="term" value="F:methyltransferase activity"/>
    <property type="evidence" value="ECO:0007669"/>
    <property type="project" value="UniProtKB-KW"/>
</dbReference>
<dbReference type="GO" id="GO:0003864">
    <property type="term" value="F:3-methyl-2-oxobutanoate hydroxymethyltransferase activity"/>
    <property type="evidence" value="ECO:0007669"/>
    <property type="project" value="UniProtKB-UniRule"/>
</dbReference>
<dbReference type="PANTHER" id="PTHR20881:SF0">
    <property type="entry name" value="3-METHYL-2-OXOBUTANOATE HYDROXYMETHYLTRANSFERASE"/>
    <property type="match status" value="1"/>
</dbReference>
<accession>A0A1D9DYV1</accession>
<evidence type="ECO:0000256" key="3">
    <source>
        <dbReference type="ARBA" id="ARBA00011424"/>
    </source>
</evidence>
<dbReference type="GO" id="GO:0032259">
    <property type="term" value="P:methylation"/>
    <property type="evidence" value="ECO:0007669"/>
    <property type="project" value="UniProtKB-KW"/>
</dbReference>
<feature type="binding site" evidence="7 9">
    <location>
        <begin position="45"/>
        <end position="46"/>
    </location>
    <ligand>
        <name>3-methyl-2-oxobutanoate</name>
        <dbReference type="ChEBI" id="CHEBI:11851"/>
    </ligand>
</feature>